<dbReference type="InterPro" id="IPR001024">
    <property type="entry name" value="PLAT/LH2_dom"/>
</dbReference>
<evidence type="ECO:0000313" key="19">
    <source>
        <dbReference type="RefSeq" id="XP_031571401.1"/>
    </source>
</evidence>
<dbReference type="InterPro" id="IPR051223">
    <property type="entry name" value="Polycystin"/>
</dbReference>
<evidence type="ECO:0000256" key="1">
    <source>
        <dbReference type="ARBA" id="ARBA00004141"/>
    </source>
</evidence>
<dbReference type="FunFam" id="1.10.287.70:FF:000086">
    <property type="entry name" value="Polycystic kidney disease 2"/>
    <property type="match status" value="1"/>
</dbReference>
<feature type="domain" description="F5/8 type C" evidence="12">
    <location>
        <begin position="57"/>
        <end position="212"/>
    </location>
</feature>
<dbReference type="SMART" id="SM00231">
    <property type="entry name" value="FA58C"/>
    <property type="match status" value="1"/>
</dbReference>
<dbReference type="RefSeq" id="XP_031571401.1">
    <property type="nucleotide sequence ID" value="XM_031715541.1"/>
</dbReference>
<evidence type="ECO:0000256" key="2">
    <source>
        <dbReference type="ARBA" id="ARBA00007200"/>
    </source>
</evidence>
<feature type="transmembrane region" description="Helical" evidence="10">
    <location>
        <begin position="1591"/>
        <end position="1612"/>
    </location>
</feature>
<feature type="transmembrane region" description="Helical" evidence="10">
    <location>
        <begin position="1769"/>
        <end position="1790"/>
    </location>
</feature>
<dbReference type="RefSeq" id="XP_031571402.1">
    <property type="nucleotide sequence ID" value="XM_031715542.1"/>
</dbReference>
<proteinExistence type="inferred from homology"/>
<dbReference type="KEGG" id="aten:116305598"/>
<feature type="signal peptide" evidence="11">
    <location>
        <begin position="1"/>
        <end position="26"/>
    </location>
</feature>
<accession>A0A6P8IVT1</accession>
<feature type="transmembrane region" description="Helical" evidence="10">
    <location>
        <begin position="1692"/>
        <end position="1711"/>
    </location>
</feature>
<dbReference type="GO" id="GO:0005509">
    <property type="term" value="F:calcium ion binding"/>
    <property type="evidence" value="ECO:0007669"/>
    <property type="project" value="InterPro"/>
</dbReference>
<dbReference type="InterPro" id="IPR008979">
    <property type="entry name" value="Galactose-bd-like_sf"/>
</dbReference>
<dbReference type="GO" id="GO:0005262">
    <property type="term" value="F:calcium channel activity"/>
    <property type="evidence" value="ECO:0007669"/>
    <property type="project" value="TreeGrafter"/>
</dbReference>
<feature type="transmembrane region" description="Helical" evidence="10">
    <location>
        <begin position="2225"/>
        <end position="2246"/>
    </location>
</feature>
<feature type="transmembrane region" description="Helical" evidence="10">
    <location>
        <begin position="2124"/>
        <end position="2142"/>
    </location>
</feature>
<keyword evidence="3 10" id="KW-0812">Transmembrane</keyword>
<dbReference type="FunFam" id="1.20.120.350:FF:000163">
    <property type="match status" value="1"/>
</dbReference>
<dbReference type="Gene3D" id="2.60.60.20">
    <property type="entry name" value="PLAT/LH2 domain"/>
    <property type="match status" value="1"/>
</dbReference>
<keyword evidence="4 11" id="KW-0732">Signal</keyword>
<organism evidence="15 19">
    <name type="scientific">Actinia tenebrosa</name>
    <name type="common">Australian red waratah sea anemone</name>
    <dbReference type="NCBI Taxonomy" id="6105"/>
    <lineage>
        <taxon>Eukaryota</taxon>
        <taxon>Metazoa</taxon>
        <taxon>Cnidaria</taxon>
        <taxon>Anthozoa</taxon>
        <taxon>Hexacorallia</taxon>
        <taxon>Actiniaria</taxon>
        <taxon>Actiniidae</taxon>
        <taxon>Actinia</taxon>
    </lineage>
</organism>
<dbReference type="GO" id="GO:0050982">
    <property type="term" value="P:detection of mechanical stimulus"/>
    <property type="evidence" value="ECO:0007669"/>
    <property type="project" value="TreeGrafter"/>
</dbReference>
<dbReference type="SUPFAM" id="SSF49723">
    <property type="entry name" value="Lipase/lipooxygenase domain (PLAT/LH2 domain)"/>
    <property type="match status" value="1"/>
</dbReference>
<dbReference type="SMART" id="SM00303">
    <property type="entry name" value="GPS"/>
    <property type="match status" value="1"/>
</dbReference>
<dbReference type="InterPro" id="IPR013122">
    <property type="entry name" value="PKD1_2_channel"/>
</dbReference>
<evidence type="ECO:0000313" key="21">
    <source>
        <dbReference type="RefSeq" id="XP_031571403.1"/>
    </source>
</evidence>
<keyword evidence="7" id="KW-0325">Glycoprotein</keyword>
<keyword evidence="15" id="KW-1185">Reference proteome</keyword>
<evidence type="ECO:0000313" key="18">
    <source>
        <dbReference type="RefSeq" id="XP_031571400.1"/>
    </source>
</evidence>
<comment type="similarity">
    <text evidence="2">Belongs to the polycystin family.</text>
</comment>
<dbReference type="SMART" id="SM00308">
    <property type="entry name" value="LH2"/>
    <property type="match status" value="1"/>
</dbReference>
<dbReference type="PANTHER" id="PTHR10877:SF150">
    <property type="entry name" value="REJ DOMAIN-CONTAINING PROTEIN"/>
    <property type="match status" value="1"/>
</dbReference>
<gene>
    <name evidence="16 17 18 19 20 21" type="primary">LOC116305598</name>
</gene>
<evidence type="ECO:0000256" key="8">
    <source>
        <dbReference type="PIRSR" id="PIRSR603915-2"/>
    </source>
</evidence>
<dbReference type="InterPro" id="IPR000421">
    <property type="entry name" value="FA58C"/>
</dbReference>
<dbReference type="GO" id="GO:0016020">
    <property type="term" value="C:membrane"/>
    <property type="evidence" value="ECO:0007669"/>
    <property type="project" value="UniProtKB-SubCell"/>
</dbReference>
<dbReference type="Gene3D" id="2.60.220.50">
    <property type="match status" value="1"/>
</dbReference>
<dbReference type="PROSITE" id="PS50022">
    <property type="entry name" value="FA58C_3"/>
    <property type="match status" value="1"/>
</dbReference>
<comment type="subcellular location">
    <subcellularLocation>
        <location evidence="1">Membrane</location>
        <topology evidence="1">Multi-pass membrane protein</topology>
    </subcellularLocation>
</comment>
<evidence type="ECO:0000256" key="11">
    <source>
        <dbReference type="SAM" id="SignalP"/>
    </source>
</evidence>
<evidence type="ECO:0000313" key="20">
    <source>
        <dbReference type="RefSeq" id="XP_031571402.1"/>
    </source>
</evidence>
<dbReference type="PROSITE" id="PS50024">
    <property type="entry name" value="SEA"/>
    <property type="match status" value="1"/>
</dbReference>
<dbReference type="InterPro" id="IPR046791">
    <property type="entry name" value="Polycystin_dom"/>
</dbReference>
<evidence type="ECO:0000256" key="4">
    <source>
        <dbReference type="ARBA" id="ARBA00022729"/>
    </source>
</evidence>
<dbReference type="Pfam" id="PF01477">
    <property type="entry name" value="PLAT"/>
    <property type="match status" value="1"/>
</dbReference>
<evidence type="ECO:0000256" key="10">
    <source>
        <dbReference type="SAM" id="Phobius"/>
    </source>
</evidence>
<feature type="transmembrane region" description="Helical" evidence="10">
    <location>
        <begin position="2069"/>
        <end position="2091"/>
    </location>
</feature>
<feature type="transmembrane region" description="Helical" evidence="10">
    <location>
        <begin position="2162"/>
        <end position="2184"/>
    </location>
</feature>
<dbReference type="SUPFAM" id="SSF49785">
    <property type="entry name" value="Galactose-binding domain-like"/>
    <property type="match status" value="1"/>
</dbReference>
<evidence type="ECO:0000313" key="16">
    <source>
        <dbReference type="RefSeq" id="XP_031571397.1"/>
    </source>
</evidence>
<evidence type="ECO:0000259" key="13">
    <source>
        <dbReference type="PROSITE" id="PS50024"/>
    </source>
</evidence>
<dbReference type="Pfam" id="PF08016">
    <property type="entry name" value="PKD_channel"/>
    <property type="match status" value="1"/>
</dbReference>
<dbReference type="InterPro" id="IPR002859">
    <property type="entry name" value="PKD/REJ-like"/>
</dbReference>
<dbReference type="Pfam" id="PF02010">
    <property type="entry name" value="REJ"/>
    <property type="match status" value="1"/>
</dbReference>
<evidence type="ECO:0000313" key="17">
    <source>
        <dbReference type="RefSeq" id="XP_031571398.1"/>
    </source>
</evidence>
<sequence length="2461" mass="277509">MKTEGIMLFTLTIVLMSSCDSTRSYAASLISASLLPTLPTTLRDSKSFIPSSPIETCNEPLGMQSDKISVNQINQGSYWKPETAATNARLNKTDYPQGYLSDDNTCGHSKTSGYVAVTFNTKTVVTAIATQGYGDESRKDWVKSFSLYWKKSSSTDEQYALYKPPYKFTGNSDANTIVYNRIPQPKEVKSILLIPIECNQDKVGLRMELYGCVIKKTYVLWIRLMGKQFHKLLFSPKSQLFEDLESSIKSKVERLISSHKGFLFVNVLHISPGSVIVQLEVGAAEAEAESLIQTANRVLNNDKALDLDPNFFLVQDLQGSKGCRPPAISLSLSHQMDNPTLTLKSEDFTVTSIIGLESTKSCSHNVSIEFEWVISRLPEGSDYFENRTTITKGASENSLKIGKRTLQYGIYYLEQRVGIPKTRLFNYNFGFFEVRKTPLRAVLTGPKVVARGYNDLIVMNASSSYDPEPAIRSSDGMTFQWFCKRQEEKLHGLRDIVSRSRIPLVHIPGPNEKLVESGCFGTGIGRINESGPILKLPVNKIKAGLKYQIIVIAIKDSREKIAKSVVKVDQVATMKVKISCKQNCGKYSPEQSMILQASCKGIICQEHLKYTWKVIEKKVLGSNVSWEYANINYVSTKQEADVSRISISKGILKVGVKYMLEVTAKSHSGTVAMSNFTLNANEAPRGGKCFVDARVGEAFTTVFNFTCSGWIDEEPPLTYKFQFTKPSGVEVLLQSSHMANVSTKLPVGYADNDYDLPMNVFIVDSVGVGIDVQIVVKSKPWLTPLYTSSASGKKVTPIKVENSTLYHYTVGEKSRLSVLLKNNNIKQATNLANEVLSMMSSDAVSNMTMLDKIKIKDNMINHMARVNVTDIKKLIQVASVVAGITENRTELSQMSQVKSVSVLESMTKAFHGISIEVKKGSARMVNEASTNLLHGMGNILDTYAFTAEAYSNKEELPFVSSNDTKKEKAVSKKTIKKVMKLIEIISDTLLSTMSPGERPARVTTKKIEMVVRRGDVEDIGKERLDLDGGGVMFPDSKTLFGSQNKTPSHLDTQILILKNNPFKWDSSANQVSTPVLNIELKDDSGKKLKIEGLEKEVELLIKTPPGQSDGPTLSTFCKPSVNGSMLYHTTNITGNNKGIHIILMPETQQRLEVFVGYRRRPTAFNYDFKVSVPDTSHCNKSENCTENYMIAVPANMTKYPGVYYIGVRNPGRKDSNVKSRRRRSCSEAGRQKRSAVCVEFKDPPTTPPPTPQAVIPSYDPTTDINYTISVSVKSCLYWSEAKEKWTNYGCRVSSRVVNDSLVCLCSHLSSFGGDFFVAPNPIDFDQVWAGLTSIGETKNFVVLATLCTIFCLYIVTVVFARRADRNDKQKITQAIPVSQITDDSYCYEITVYTGIWRRCGTTSNIAMNLCGEDAETGTISLSYNAMCDKQLFGRGSVNVFMCPTAKALGDLNHIRIWHDNSGDHPAWFLRQIVVRDIQTDTKCFFICNKWLAIEKEDGKIDRVLYVSTNREINGFKNKFCSRAATGIGDGHLWVSVVTRPPTSPFTRVQRATCCLCVLMTAMVTNAMFYQFGEESKDSFKFGPLVVSLKQIIIGIQSSIIVVPINILIVLLFKNARHKDENSVKPNEDDESSADGAKKKSGLPHFVVYIAWTLVILASLSSAAFTLFYSMMWGREISNQWLTSILVSFSQDVIFIQPIKVLIVAILLSFIIRKAPEEEASKDKNAGKDFAAKDYSRVAGEVKEPKSPKNEELEAFRQYRVRVLMMARTLIELFFYLTFVWMLMVICYGSRDVGRFWMTNGLQNILKKFDKVKNSDTFWDWSKNTLVPGLYNAEWYNGKEFEYKEGFISNRVVYLVGMPRLRQLRAVTDDCPVMYLYPNFTSTLNPCVPQYSFKAEDKTLYNLPGWFPLTDNETKFFSEFELFKICPRPWRYRTATDLHNLPFQGEKDLYGGGGYIADLGYTQGSALRVLENLQSNSWIDEKTRAIFVEFLVFEPSSSFFSAVTYLYEKPSMGGAVTYTSVKTMSLYGARSHGLQSLYAICELVIILIVIYFVIAELIKVYRQRWAYFKCPWTWVEITQVLAAMATIVLSIFRRYHATQLVNKVHKNPFKTSSFHYVVMWSEVEGALMAILIFIITIKLLRILKFNQHISVLAKSMAKCGEKLVSYSVVFLVAFLAFAQVAVLVFGSTVPSYSSVVQVFRSQFSMFVGGETDYQSLKEANGILGPIYFFVFMTAMATILINMFLAILNEAYREVHVFKDIVPEEYKMLVVFLDYADLRLRKSFAKLRETRLFPKKHKYEIKEGLMNCENENGEYQKYTAIEYDENKAFPGYFNEEDYEDNMISSIKGCFKTLRYDLSNLLSRSKTYKVHKASKMNKAFTPDLDHCHCQGYKMKAKSISRSLQNITDDFCRKKRKDEVQLLGDYDEGYDAIQDESDITYSDSESELYTGRYQLLTKPDRESNI</sequence>
<name>A0A6P8IVT1_ACTTE</name>
<dbReference type="RefSeq" id="XP_031571397.1">
    <property type="nucleotide sequence ID" value="XM_031715537.1"/>
</dbReference>
<evidence type="ECO:0000313" key="15">
    <source>
        <dbReference type="Proteomes" id="UP000515163"/>
    </source>
</evidence>
<feature type="domain" description="SEA" evidence="13">
    <location>
        <begin position="214"/>
        <end position="319"/>
    </location>
</feature>
<dbReference type="Gene3D" id="1.10.287.70">
    <property type="match status" value="1"/>
</dbReference>
<dbReference type="InterPro" id="IPR000082">
    <property type="entry name" value="SEA_dom"/>
</dbReference>
<dbReference type="Proteomes" id="UP000515163">
    <property type="component" value="Unplaced"/>
</dbReference>
<comment type="caution">
    <text evidence="9">Lacks conserved residue(s) required for the propagation of feature annotation.</text>
</comment>
<feature type="transmembrane region" description="Helical" evidence="10">
    <location>
        <begin position="1551"/>
        <end position="1571"/>
    </location>
</feature>
<feature type="transmembrane region" description="Helical" evidence="10">
    <location>
        <begin position="1645"/>
        <end position="1672"/>
    </location>
</feature>
<dbReference type="OrthoDB" id="5964378at2759"/>
<dbReference type="Pfam" id="PF20519">
    <property type="entry name" value="Polycystin_dom"/>
    <property type="match status" value="1"/>
</dbReference>
<feature type="domain" description="PLAT" evidence="14">
    <location>
        <begin position="1385"/>
        <end position="1505"/>
    </location>
</feature>
<dbReference type="PRINTS" id="PR01433">
    <property type="entry name" value="POLYCYSTIN2"/>
</dbReference>
<dbReference type="InterPro" id="IPR000203">
    <property type="entry name" value="GPS"/>
</dbReference>
<keyword evidence="6 10" id="KW-0472">Membrane</keyword>
<dbReference type="PROSITE" id="PS01286">
    <property type="entry name" value="FA58C_2"/>
    <property type="match status" value="1"/>
</dbReference>
<feature type="transmembrane region" description="Helical" evidence="10">
    <location>
        <begin position="1340"/>
        <end position="1360"/>
    </location>
</feature>
<dbReference type="PROSITE" id="PS51257">
    <property type="entry name" value="PROKAR_LIPOPROTEIN"/>
    <property type="match status" value="1"/>
</dbReference>
<dbReference type="PROSITE" id="PS50095">
    <property type="entry name" value="PLAT"/>
    <property type="match status" value="1"/>
</dbReference>
<evidence type="ECO:0000259" key="14">
    <source>
        <dbReference type="PROSITE" id="PS50095"/>
    </source>
</evidence>
<evidence type="ECO:0000259" key="12">
    <source>
        <dbReference type="PROSITE" id="PS50022"/>
    </source>
</evidence>
<dbReference type="RefSeq" id="XP_031571400.1">
    <property type="nucleotide sequence ID" value="XM_031715540.1"/>
</dbReference>
<dbReference type="GeneID" id="116305598"/>
<evidence type="ECO:0000256" key="5">
    <source>
        <dbReference type="ARBA" id="ARBA00022989"/>
    </source>
</evidence>
<dbReference type="PANTHER" id="PTHR10877">
    <property type="entry name" value="POLYCYSTIN FAMILY MEMBER"/>
    <property type="match status" value="1"/>
</dbReference>
<reference evidence="16 17" key="1">
    <citation type="submission" date="2025-04" db="UniProtKB">
        <authorList>
            <consortium name="RefSeq"/>
        </authorList>
    </citation>
    <scope>IDENTIFICATION</scope>
    <source>
        <tissue evidence="16 17">Tentacle</tissue>
    </source>
</reference>
<evidence type="ECO:0000256" key="6">
    <source>
        <dbReference type="ARBA" id="ARBA00023136"/>
    </source>
</evidence>
<dbReference type="RefSeq" id="XP_031571398.1">
    <property type="nucleotide sequence ID" value="XM_031715538.1"/>
</dbReference>
<protein>
    <submittedName>
        <fullName evidence="16 17">Polycystic kidney disease protein 1-like 2 isoform X1</fullName>
    </submittedName>
</protein>
<keyword evidence="5 10" id="KW-1133">Transmembrane helix</keyword>
<evidence type="ECO:0000256" key="3">
    <source>
        <dbReference type="ARBA" id="ARBA00022692"/>
    </source>
</evidence>
<feature type="disulfide bond" evidence="8">
    <location>
        <begin position="1870"/>
        <end position="1886"/>
    </location>
</feature>
<dbReference type="RefSeq" id="XP_031571403.1">
    <property type="nucleotide sequence ID" value="XM_031715543.1"/>
</dbReference>
<dbReference type="Pfam" id="PF01825">
    <property type="entry name" value="GPS"/>
    <property type="match status" value="1"/>
</dbReference>
<dbReference type="InterPro" id="IPR003915">
    <property type="entry name" value="PKD_2"/>
</dbReference>
<evidence type="ECO:0000256" key="7">
    <source>
        <dbReference type="ARBA" id="ARBA00023180"/>
    </source>
</evidence>
<dbReference type="Gene3D" id="2.60.120.260">
    <property type="entry name" value="Galactose-binding domain-like"/>
    <property type="match status" value="1"/>
</dbReference>
<dbReference type="InterPro" id="IPR036392">
    <property type="entry name" value="PLAT/LH2_dom_sf"/>
</dbReference>
<dbReference type="Pfam" id="PF00754">
    <property type="entry name" value="F5_F8_type_C"/>
    <property type="match status" value="1"/>
</dbReference>
<feature type="chain" id="PRO_5044653250" evidence="11">
    <location>
        <begin position="27"/>
        <end position="2461"/>
    </location>
</feature>
<evidence type="ECO:0000256" key="9">
    <source>
        <dbReference type="PROSITE-ProRule" id="PRU00152"/>
    </source>
</evidence>
<feature type="transmembrane region" description="Helical" evidence="10">
    <location>
        <begin position="2036"/>
        <end position="2057"/>
    </location>
</feature>
<dbReference type="InterPro" id="IPR046338">
    <property type="entry name" value="GAIN_dom_sf"/>
</dbReference>